<dbReference type="CDD" id="cd02110">
    <property type="entry name" value="SO_family_Moco_dimer"/>
    <property type="match status" value="1"/>
</dbReference>
<comment type="caution">
    <text evidence="9">The sequence shown here is derived from an EMBL/GenBank/DDBJ whole genome shotgun (WGS) entry which is preliminary data.</text>
</comment>
<keyword evidence="6" id="KW-0376">Hydrogen peroxide</keyword>
<dbReference type="GO" id="GO:0005777">
    <property type="term" value="C:peroxisome"/>
    <property type="evidence" value="ECO:0007669"/>
    <property type="project" value="TreeGrafter"/>
</dbReference>
<dbReference type="PANTHER" id="PTHR11465">
    <property type="entry name" value="CATALASE"/>
    <property type="match status" value="1"/>
</dbReference>
<dbReference type="GO" id="GO:0042744">
    <property type="term" value="P:hydrogen peroxide catabolic process"/>
    <property type="evidence" value="ECO:0007669"/>
    <property type="project" value="UniProtKB-KW"/>
</dbReference>
<evidence type="ECO:0000256" key="2">
    <source>
        <dbReference type="ARBA" id="ARBA00005329"/>
    </source>
</evidence>
<evidence type="ECO:0000256" key="3">
    <source>
        <dbReference type="ARBA" id="ARBA00022505"/>
    </source>
</evidence>
<keyword evidence="4" id="KW-0479">Metal-binding</keyword>
<dbReference type="GO" id="GO:0020037">
    <property type="term" value="F:heme binding"/>
    <property type="evidence" value="ECO:0007669"/>
    <property type="project" value="InterPro"/>
</dbReference>
<gene>
    <name evidence="9" type="ORF">C2S_2154</name>
</gene>
<sequence length="985" mass="111866">MQPDIPYRQSHQQAPDEWKLEQGLEPARLGIRNQSSIQINTEPHRLNPNDHEELKGSDIPEDPDLDVQDERPGWKGYVEWEDYPEKKAKAHQRFSRFTFPPPPEFQLEPLPSTNPVLEGKRWKLWHKAIGGILDQVPRISWETVLKEKHPEMLHLLEFPYNGEAPKSLLTRDYIMPNELHFVRNHGGIPDIEASAYDIRLDGLVNDPKTLTLADLQDESLFPRISKLVTIQCSGTRRFEQIVEYPGEGDEMINAPWAEGAIGTAKWTGVSLKKVIKYCGGLKDGAKHLELYGADTYFKGGQCMNYVVSVPWSKVKANEVMLAWEMNDKPLPKIHGFPLRAVVFGYIGARSCKWLYRIKAIEKPSLAPVQSREYLYFQQQTGKHNQLPTMGIQIQEMPVSSAIMSPWNKEVVVHDGEIEVKGWAYSGGGRWPERVEISSDGGYVWYAVPIENLSPKHKFAWRTFTGKVPCDHEGWTELVVRCWDNSLNTQPKESNETPVYTLAEGKPVEDPTPSVVLRGPKVRGGGLALLADTQLIETLAHFPRERIPERVVHAKAAGAWGYFERTHDITDWCSAAPFRRIGKQTQVLARLSTVAGEKGSSDTLRDIRGFALKMKTEEGNWDFVGNDLPVFFIRDPAKFPSLNRSHKRHPQTAVADASMFWDFHNNNQEGAHCLMQLFGPCGVPQSLKNVSGFGNHTFKFGKPEDGSFKYVKIHFKPDDGIKNISQENAIRLAGEEPDYHVKDMYNSIERGDYPTWTMYLQVMDPKEAETYKWNIFDITKDYPLIPVGKLVLNKNPDNHFHAIEQAAFSPSTLIPGIAPSADIMLHARMFSYPDAARYRVGPNYQQLPCNRPLDAYSPYQRDGAMRLDGNYSSDPDYVRSSFRKVKSGPADVAHSEWVGRAQAYSSDPRNLWKIFKDNEEDEVFLNNLSGHVNKALPEVQEATVRMWANVDEEISKRLGEKLKNLTGDFDHSQAPPSQTVLASRRK</sequence>
<dbReference type="InterPro" id="IPR036374">
    <property type="entry name" value="OxRdtase_Mopterin-bd_sf"/>
</dbReference>
<keyword evidence="6" id="KW-0575">Peroxidase</keyword>
<dbReference type="Pfam" id="PF00199">
    <property type="entry name" value="Catalase"/>
    <property type="match status" value="1"/>
</dbReference>
<feature type="domain" description="Catalase core" evidence="8">
    <location>
        <begin position="500"/>
        <end position="885"/>
    </location>
</feature>
<dbReference type="Pfam" id="PF00174">
    <property type="entry name" value="Oxidored_molyb"/>
    <property type="match status" value="1"/>
</dbReference>
<evidence type="ECO:0000256" key="6">
    <source>
        <dbReference type="ARBA" id="ARBA00023324"/>
    </source>
</evidence>
<dbReference type="InterPro" id="IPR020835">
    <property type="entry name" value="Catalase_sf"/>
</dbReference>
<dbReference type="PRINTS" id="PR00067">
    <property type="entry name" value="CATALASE"/>
</dbReference>
<dbReference type="Gene3D" id="3.90.420.10">
    <property type="entry name" value="Oxidoreductase, molybdopterin-binding domain"/>
    <property type="match status" value="1"/>
</dbReference>
<dbReference type="PANTHER" id="PTHR11465:SF26">
    <property type="entry name" value="CATALASE 2"/>
    <property type="match status" value="1"/>
</dbReference>
<dbReference type="SUPFAM" id="SSF56634">
    <property type="entry name" value="Heme-dependent catalase-like"/>
    <property type="match status" value="1"/>
</dbReference>
<keyword evidence="5" id="KW-0560">Oxidoreductase</keyword>
<dbReference type="InterPro" id="IPR024708">
    <property type="entry name" value="Catalase_AS"/>
</dbReference>
<dbReference type="PROSITE" id="PS00438">
    <property type="entry name" value="CATALASE_2"/>
    <property type="match status" value="1"/>
</dbReference>
<comment type="cofactor">
    <cofactor evidence="1">
        <name>Mo-molybdopterin</name>
        <dbReference type="ChEBI" id="CHEBI:71302"/>
    </cofactor>
</comment>
<name>A0A9Q9RSE4_FUSFU</name>
<feature type="compositionally biased region" description="Polar residues" evidence="7">
    <location>
        <begin position="32"/>
        <end position="41"/>
    </location>
</feature>
<dbReference type="Pfam" id="PF03404">
    <property type="entry name" value="Mo-co_dimer"/>
    <property type="match status" value="1"/>
</dbReference>
<dbReference type="FunFam" id="3.90.420.10:FF:000002">
    <property type="entry name" value="sulfite oxidase, mitochondrial"/>
    <property type="match status" value="1"/>
</dbReference>
<dbReference type="PROSITE" id="PS51402">
    <property type="entry name" value="CATALASE_3"/>
    <property type="match status" value="1"/>
</dbReference>
<feature type="compositionally biased region" description="Polar residues" evidence="7">
    <location>
        <begin position="973"/>
        <end position="985"/>
    </location>
</feature>
<feature type="region of interest" description="Disordered" evidence="7">
    <location>
        <begin position="965"/>
        <end position="985"/>
    </location>
</feature>
<evidence type="ECO:0000256" key="4">
    <source>
        <dbReference type="ARBA" id="ARBA00022723"/>
    </source>
</evidence>
<comment type="similarity">
    <text evidence="2">Belongs to the catalase family.</text>
</comment>
<dbReference type="AlphaFoldDB" id="A0A9Q9RSE4"/>
<dbReference type="SUPFAM" id="SSF81296">
    <property type="entry name" value="E set domains"/>
    <property type="match status" value="1"/>
</dbReference>
<dbReference type="SMART" id="SM01060">
    <property type="entry name" value="Catalase"/>
    <property type="match status" value="1"/>
</dbReference>
<dbReference type="InterPro" id="IPR018028">
    <property type="entry name" value="Catalase"/>
</dbReference>
<dbReference type="GO" id="GO:0030151">
    <property type="term" value="F:molybdenum ion binding"/>
    <property type="evidence" value="ECO:0007669"/>
    <property type="project" value="InterPro"/>
</dbReference>
<organism evidence="9 10">
    <name type="scientific">Fusarium fujikuroi</name>
    <name type="common">Bakanae and foot rot disease fungus</name>
    <name type="synonym">Gibberella fujikuroi</name>
    <dbReference type="NCBI Taxonomy" id="5127"/>
    <lineage>
        <taxon>Eukaryota</taxon>
        <taxon>Fungi</taxon>
        <taxon>Dikarya</taxon>
        <taxon>Ascomycota</taxon>
        <taxon>Pezizomycotina</taxon>
        <taxon>Sordariomycetes</taxon>
        <taxon>Hypocreomycetidae</taxon>
        <taxon>Hypocreales</taxon>
        <taxon>Nectriaceae</taxon>
        <taxon>Fusarium</taxon>
        <taxon>Fusarium fujikuroi species complex</taxon>
    </lineage>
</organism>
<evidence type="ECO:0000256" key="7">
    <source>
        <dbReference type="SAM" id="MobiDB-lite"/>
    </source>
</evidence>
<dbReference type="GO" id="GO:0005739">
    <property type="term" value="C:mitochondrion"/>
    <property type="evidence" value="ECO:0007669"/>
    <property type="project" value="TreeGrafter"/>
</dbReference>
<evidence type="ECO:0000256" key="1">
    <source>
        <dbReference type="ARBA" id="ARBA00001924"/>
    </source>
</evidence>
<evidence type="ECO:0000259" key="8">
    <source>
        <dbReference type="SMART" id="SM01060"/>
    </source>
</evidence>
<reference evidence="9" key="1">
    <citation type="submission" date="2019-05" db="EMBL/GenBank/DDBJ databases">
        <authorList>
            <person name="Piombo E."/>
        </authorList>
    </citation>
    <scope>NUCLEOTIDE SEQUENCE</scope>
    <source>
        <strain evidence="9">C2S</strain>
    </source>
</reference>
<accession>A0A9Q9RSE4</accession>
<evidence type="ECO:0000313" key="9">
    <source>
        <dbReference type="EMBL" id="VTT77091.1"/>
    </source>
</evidence>
<dbReference type="InterPro" id="IPR014756">
    <property type="entry name" value="Ig_E-set"/>
</dbReference>
<dbReference type="GO" id="GO:0004096">
    <property type="term" value="F:catalase activity"/>
    <property type="evidence" value="ECO:0007669"/>
    <property type="project" value="InterPro"/>
</dbReference>
<feature type="region of interest" description="Disordered" evidence="7">
    <location>
        <begin position="32"/>
        <end position="71"/>
    </location>
</feature>
<dbReference type="SUPFAM" id="SSF56524">
    <property type="entry name" value="Oxidoreductase molybdopterin-binding domain"/>
    <property type="match status" value="1"/>
</dbReference>
<evidence type="ECO:0000256" key="5">
    <source>
        <dbReference type="ARBA" id="ARBA00023002"/>
    </source>
</evidence>
<dbReference type="Gene3D" id="2.40.180.10">
    <property type="entry name" value="Catalase core domain"/>
    <property type="match status" value="1"/>
</dbReference>
<dbReference type="InterPro" id="IPR000572">
    <property type="entry name" value="OxRdtase_Mopterin-bd_dom"/>
</dbReference>
<evidence type="ECO:0000313" key="10">
    <source>
        <dbReference type="Proteomes" id="UP000760494"/>
    </source>
</evidence>
<dbReference type="GO" id="GO:0042542">
    <property type="term" value="P:response to hydrogen peroxide"/>
    <property type="evidence" value="ECO:0007669"/>
    <property type="project" value="TreeGrafter"/>
</dbReference>
<feature type="compositionally biased region" description="Basic and acidic residues" evidence="7">
    <location>
        <begin position="42"/>
        <end position="58"/>
    </location>
</feature>
<protein>
    <recommendedName>
        <fullName evidence="8">Catalase core domain-containing protein</fullName>
    </recommendedName>
</protein>
<dbReference type="InterPro" id="IPR008335">
    <property type="entry name" value="Mopterin_OxRdtase_euk"/>
</dbReference>
<dbReference type="EMBL" id="CABFJX010000385">
    <property type="protein sequence ID" value="VTT77091.1"/>
    <property type="molecule type" value="Genomic_DNA"/>
</dbReference>
<dbReference type="Gene3D" id="2.60.40.650">
    <property type="match status" value="1"/>
</dbReference>
<dbReference type="Proteomes" id="UP000760494">
    <property type="component" value="Unassembled WGS sequence"/>
</dbReference>
<dbReference type="InterPro" id="IPR005066">
    <property type="entry name" value="MoCF_OxRdtse_dimer"/>
</dbReference>
<dbReference type="PRINTS" id="PR00407">
    <property type="entry name" value="EUMOPTERIN"/>
</dbReference>
<keyword evidence="3" id="KW-0500">Molybdenum</keyword>
<proteinExistence type="inferred from homology"/>
<dbReference type="InterPro" id="IPR011614">
    <property type="entry name" value="Catalase_core"/>
</dbReference>